<dbReference type="GeneID" id="104595254"/>
<dbReference type="OrthoDB" id="191037at2759"/>
<reference evidence="2" key="1">
    <citation type="submission" date="2025-08" db="UniProtKB">
        <authorList>
            <consortium name="RefSeq"/>
        </authorList>
    </citation>
    <scope>IDENTIFICATION</scope>
</reference>
<keyword evidence="1" id="KW-1185">Reference proteome</keyword>
<dbReference type="KEGG" id="nnu:104595254"/>
<dbReference type="AlphaFoldDB" id="A0A1U7ZYE9"/>
<dbReference type="RefSeq" id="XP_010254205.1">
    <property type="nucleotide sequence ID" value="XM_010255903.2"/>
</dbReference>
<dbReference type="SUPFAM" id="SSF117281">
    <property type="entry name" value="Kelch motif"/>
    <property type="match status" value="1"/>
</dbReference>
<evidence type="ECO:0000313" key="2">
    <source>
        <dbReference type="RefSeq" id="XP_010254205.1"/>
    </source>
</evidence>
<dbReference type="PANTHER" id="PTHR46407">
    <property type="entry name" value="OS02G0208700 PROTEIN"/>
    <property type="match status" value="1"/>
</dbReference>
<organism evidence="1 2">
    <name type="scientific">Nelumbo nucifera</name>
    <name type="common">Sacred lotus</name>
    <dbReference type="NCBI Taxonomy" id="4432"/>
    <lineage>
        <taxon>Eukaryota</taxon>
        <taxon>Viridiplantae</taxon>
        <taxon>Streptophyta</taxon>
        <taxon>Embryophyta</taxon>
        <taxon>Tracheophyta</taxon>
        <taxon>Spermatophyta</taxon>
        <taxon>Magnoliopsida</taxon>
        <taxon>Proteales</taxon>
        <taxon>Nelumbonaceae</taxon>
        <taxon>Nelumbo</taxon>
    </lineage>
</organism>
<dbReference type="OMA" id="PANNYRM"/>
<dbReference type="Proteomes" id="UP000189703">
    <property type="component" value="Unplaced"/>
</dbReference>
<dbReference type="Pfam" id="PF00646">
    <property type="entry name" value="F-box"/>
    <property type="match status" value="1"/>
</dbReference>
<dbReference type="PANTHER" id="PTHR46407:SF3">
    <property type="entry name" value="OS02G0208700 PROTEIN"/>
    <property type="match status" value="1"/>
</dbReference>
<sequence>MMDLIPCLPDEIARECLTRVPYTHFCTVSAVCKGWKEELESVQFHQRRKSGGLSRPIVVLTQAEPDRALGAVKCAAAHAYRLALLEPATGAWGKLPPVPGFSGGLPLFCQCAGVGRKLVVIGGWNPTTWEVSKAVFVFDFVSGGWRRGGDMPGASRSFFACASDSDRMVFVAGGHDEEKNALKSAMLYDVAKDEWTPLPDMDRQRDECKGIFHAGRFLVIGGYSTEMQGRFERSAEAFDVATWQWGQVEGDVLDIGSCPGTCVVGGEGKLYRCRAGHMAVSDGVTWRSVAELPADIRVSPNVVTWQGKLLVIGMAKCGGPYGAYVLESPHYTWRKVRVPEEYSGHVQAGCCLEI</sequence>
<dbReference type="Pfam" id="PF24681">
    <property type="entry name" value="Kelch_KLHDC2_KLHL20_DRC7"/>
    <property type="match status" value="1"/>
</dbReference>
<dbReference type="SMART" id="SM00256">
    <property type="entry name" value="FBOX"/>
    <property type="match status" value="1"/>
</dbReference>
<dbReference type="Gene3D" id="2.120.10.80">
    <property type="entry name" value="Kelch-type beta propeller"/>
    <property type="match status" value="1"/>
</dbReference>
<accession>A0A1U7ZYE9</accession>
<dbReference type="InterPro" id="IPR015915">
    <property type="entry name" value="Kelch-typ_b-propeller"/>
</dbReference>
<dbReference type="CDD" id="cd22152">
    <property type="entry name" value="F-box_AtAFR-like"/>
    <property type="match status" value="1"/>
</dbReference>
<dbReference type="eggNOG" id="KOG1072">
    <property type="taxonomic scope" value="Eukaryota"/>
</dbReference>
<gene>
    <name evidence="2" type="primary">LOC104595254</name>
</gene>
<dbReference type="SMART" id="SM00612">
    <property type="entry name" value="Kelch"/>
    <property type="match status" value="2"/>
</dbReference>
<evidence type="ECO:0000313" key="1">
    <source>
        <dbReference type="Proteomes" id="UP000189703"/>
    </source>
</evidence>
<protein>
    <submittedName>
        <fullName evidence="2">F-box/kelch-repeat protein At1g80440-like</fullName>
    </submittedName>
</protein>
<dbReference type="InterPro" id="IPR044595">
    <property type="entry name" value="KMD1-4"/>
</dbReference>
<dbReference type="SUPFAM" id="SSF81383">
    <property type="entry name" value="F-box domain"/>
    <property type="match status" value="1"/>
</dbReference>
<name>A0A1U7ZYE9_NELNU</name>
<dbReference type="GO" id="GO:2000762">
    <property type="term" value="P:regulation of phenylpropanoid metabolic process"/>
    <property type="evidence" value="ECO:0007669"/>
    <property type="project" value="InterPro"/>
</dbReference>
<dbReference type="InterPro" id="IPR036047">
    <property type="entry name" value="F-box-like_dom_sf"/>
</dbReference>
<dbReference type="FunCoup" id="A0A1U7ZYE9">
    <property type="interactions" value="174"/>
</dbReference>
<dbReference type="InterPro" id="IPR006652">
    <property type="entry name" value="Kelch_1"/>
</dbReference>
<dbReference type="InterPro" id="IPR001810">
    <property type="entry name" value="F-box_dom"/>
</dbReference>
<proteinExistence type="predicted"/>
<dbReference type="GO" id="GO:0080037">
    <property type="term" value="P:negative regulation of cytokinin-activated signaling pathway"/>
    <property type="evidence" value="ECO:0007669"/>
    <property type="project" value="InterPro"/>
</dbReference>